<dbReference type="AlphaFoldDB" id="A0A226DAD0"/>
<dbReference type="InterPro" id="IPR036259">
    <property type="entry name" value="MFS_trans_sf"/>
</dbReference>
<evidence type="ECO:0000256" key="2">
    <source>
        <dbReference type="ARBA" id="ARBA00022448"/>
    </source>
</evidence>
<feature type="transmembrane region" description="Helical" evidence="6">
    <location>
        <begin position="106"/>
        <end position="132"/>
    </location>
</feature>
<dbReference type="OrthoDB" id="446368at2759"/>
<proteinExistence type="predicted"/>
<dbReference type="InterPro" id="IPR020846">
    <property type="entry name" value="MFS_dom"/>
</dbReference>
<reference evidence="8 9" key="1">
    <citation type="submission" date="2015-12" db="EMBL/GenBank/DDBJ databases">
        <title>The genome of Folsomia candida.</title>
        <authorList>
            <person name="Faddeeva A."/>
            <person name="Derks M.F."/>
            <person name="Anvar Y."/>
            <person name="Smit S."/>
            <person name="Van Straalen N."/>
            <person name="Roelofs D."/>
        </authorList>
    </citation>
    <scope>NUCLEOTIDE SEQUENCE [LARGE SCALE GENOMIC DNA]</scope>
    <source>
        <strain evidence="8 9">VU population</strain>
        <tissue evidence="8">Whole body</tissue>
    </source>
</reference>
<dbReference type="Gene3D" id="1.20.1250.20">
    <property type="entry name" value="MFS general substrate transporter like domains"/>
    <property type="match status" value="1"/>
</dbReference>
<dbReference type="SUPFAM" id="SSF103473">
    <property type="entry name" value="MFS general substrate transporter"/>
    <property type="match status" value="1"/>
</dbReference>
<feature type="domain" description="Major facilitator superfamily (MFS) profile" evidence="7">
    <location>
        <begin position="10"/>
        <end position="349"/>
    </location>
</feature>
<comment type="caution">
    <text evidence="8">The sequence shown here is derived from an EMBL/GenBank/DDBJ whole genome shotgun (WGS) entry which is preliminary data.</text>
</comment>
<evidence type="ECO:0000256" key="5">
    <source>
        <dbReference type="ARBA" id="ARBA00023136"/>
    </source>
</evidence>
<sequence length="349" mass="37217">MSNTSKTNFSVAIFFATIFLLAESIYTIQLTIYPKTAQSKNATSFEYAVVLGIFDASIAICSPFVATMIDSTRSSAQSVLISSLLVEGASLILFGFMDKINDLQTFLGASIILRIIEGAAASAVFATVFTLVSEYFPGSFGIFFLGVLESLTPAGFVLGPLIGANFYSFGGFSAPFVVVGCLFILFAGVATFVLPKKENSNTSDPGNIKKCGEKEEINISLWKQPAVLANFIAIFLTSSVITFYFALIEPFLRIEFATSPSVIGFVFTGSGLLYSAFSVVASLLMVAVGSSGYLFQGAILIGLAAQLVGNCAIVGIGIDRFRFTYLYGNKLQASSNFITAGNKFNVSDE</sequence>
<feature type="transmembrane region" description="Helical" evidence="6">
    <location>
        <begin position="138"/>
        <end position="162"/>
    </location>
</feature>
<accession>A0A226DAD0</accession>
<feature type="transmembrane region" description="Helical" evidence="6">
    <location>
        <begin position="227"/>
        <end position="248"/>
    </location>
</feature>
<feature type="transmembrane region" description="Helical" evidence="6">
    <location>
        <begin position="293"/>
        <end position="318"/>
    </location>
</feature>
<organism evidence="8 9">
    <name type="scientific">Folsomia candida</name>
    <name type="common">Springtail</name>
    <dbReference type="NCBI Taxonomy" id="158441"/>
    <lineage>
        <taxon>Eukaryota</taxon>
        <taxon>Metazoa</taxon>
        <taxon>Ecdysozoa</taxon>
        <taxon>Arthropoda</taxon>
        <taxon>Hexapoda</taxon>
        <taxon>Collembola</taxon>
        <taxon>Entomobryomorpha</taxon>
        <taxon>Isotomoidea</taxon>
        <taxon>Isotomidae</taxon>
        <taxon>Proisotominae</taxon>
        <taxon>Folsomia</taxon>
    </lineage>
</organism>
<evidence type="ECO:0000313" key="8">
    <source>
        <dbReference type="EMBL" id="OXA42505.1"/>
    </source>
</evidence>
<keyword evidence="5 6" id="KW-0472">Membrane</keyword>
<evidence type="ECO:0000256" key="3">
    <source>
        <dbReference type="ARBA" id="ARBA00022692"/>
    </source>
</evidence>
<dbReference type="GO" id="GO:0022857">
    <property type="term" value="F:transmembrane transporter activity"/>
    <property type="evidence" value="ECO:0007669"/>
    <property type="project" value="InterPro"/>
</dbReference>
<feature type="transmembrane region" description="Helical" evidence="6">
    <location>
        <begin position="260"/>
        <end position="287"/>
    </location>
</feature>
<keyword evidence="3 6" id="KW-0812">Transmembrane</keyword>
<dbReference type="InterPro" id="IPR011701">
    <property type="entry name" value="MFS"/>
</dbReference>
<evidence type="ECO:0000256" key="1">
    <source>
        <dbReference type="ARBA" id="ARBA00004141"/>
    </source>
</evidence>
<evidence type="ECO:0000259" key="7">
    <source>
        <dbReference type="PROSITE" id="PS50850"/>
    </source>
</evidence>
<evidence type="ECO:0000256" key="4">
    <source>
        <dbReference type="ARBA" id="ARBA00022989"/>
    </source>
</evidence>
<dbReference type="InterPro" id="IPR050930">
    <property type="entry name" value="MFS_Vesicular_Transporter"/>
</dbReference>
<dbReference type="OMA" id="ICIASWC"/>
<feature type="transmembrane region" description="Helical" evidence="6">
    <location>
        <begin position="12"/>
        <end position="33"/>
    </location>
</feature>
<keyword evidence="2" id="KW-0813">Transport</keyword>
<dbReference type="GO" id="GO:0016020">
    <property type="term" value="C:membrane"/>
    <property type="evidence" value="ECO:0007669"/>
    <property type="project" value="UniProtKB-SubCell"/>
</dbReference>
<dbReference type="Pfam" id="PF07690">
    <property type="entry name" value="MFS_1"/>
    <property type="match status" value="1"/>
</dbReference>
<evidence type="ECO:0000313" key="9">
    <source>
        <dbReference type="Proteomes" id="UP000198287"/>
    </source>
</evidence>
<feature type="transmembrane region" description="Helical" evidence="6">
    <location>
        <begin position="75"/>
        <end position="94"/>
    </location>
</feature>
<comment type="subcellular location">
    <subcellularLocation>
        <location evidence="1">Membrane</location>
        <topology evidence="1">Multi-pass membrane protein</topology>
    </subcellularLocation>
</comment>
<keyword evidence="9" id="KW-1185">Reference proteome</keyword>
<dbReference type="STRING" id="158441.A0A226DAD0"/>
<dbReference type="EMBL" id="LNIX01000026">
    <property type="protein sequence ID" value="OXA42505.1"/>
    <property type="molecule type" value="Genomic_DNA"/>
</dbReference>
<protein>
    <submittedName>
        <fullName evidence="8">Chloramphenicol resistance protein</fullName>
    </submittedName>
</protein>
<feature type="transmembrane region" description="Helical" evidence="6">
    <location>
        <begin position="174"/>
        <end position="194"/>
    </location>
</feature>
<gene>
    <name evidence="8" type="ORF">Fcan01_22764</name>
</gene>
<dbReference type="PANTHER" id="PTHR23506">
    <property type="entry name" value="GH10249P"/>
    <property type="match status" value="1"/>
</dbReference>
<keyword evidence="4 6" id="KW-1133">Transmembrane helix</keyword>
<name>A0A226DAD0_FOLCA</name>
<evidence type="ECO:0000256" key="6">
    <source>
        <dbReference type="SAM" id="Phobius"/>
    </source>
</evidence>
<dbReference type="PANTHER" id="PTHR23506:SF26">
    <property type="entry name" value="MFS-TYPE TRANSPORTER SLC18B1"/>
    <property type="match status" value="1"/>
</dbReference>
<dbReference type="PROSITE" id="PS50850">
    <property type="entry name" value="MFS"/>
    <property type="match status" value="1"/>
</dbReference>
<feature type="transmembrane region" description="Helical" evidence="6">
    <location>
        <begin position="45"/>
        <end position="69"/>
    </location>
</feature>
<dbReference type="Proteomes" id="UP000198287">
    <property type="component" value="Unassembled WGS sequence"/>
</dbReference>